<evidence type="ECO:0000256" key="3">
    <source>
        <dbReference type="ARBA" id="ARBA00004370"/>
    </source>
</evidence>
<dbReference type="Pfam" id="PF01704">
    <property type="entry name" value="UDPGP"/>
    <property type="match status" value="1"/>
</dbReference>
<comment type="caution">
    <text evidence="23">The sequence shown here is derived from an EMBL/GenBank/DDBJ whole genome shotgun (WGS) entry which is preliminary data.</text>
</comment>
<gene>
    <name evidence="23" type="ORF">SASPL_150061</name>
</gene>
<keyword evidence="9" id="KW-0677">Repeat</keyword>
<evidence type="ECO:0000256" key="13">
    <source>
        <dbReference type="ARBA" id="ARBA00022927"/>
    </source>
</evidence>
<keyword evidence="5" id="KW-0813">Transport</keyword>
<evidence type="ECO:0000256" key="4">
    <source>
        <dbReference type="ARBA" id="ARBA00006914"/>
    </source>
</evidence>
<dbReference type="GO" id="GO:0016887">
    <property type="term" value="F:ATP hydrolysis activity"/>
    <property type="evidence" value="ECO:0007669"/>
    <property type="project" value="InterPro"/>
</dbReference>
<comment type="similarity">
    <text evidence="17">Belongs to the USP family.</text>
</comment>
<dbReference type="Proteomes" id="UP000298416">
    <property type="component" value="Unassembled WGS sequence"/>
</dbReference>
<dbReference type="Pfam" id="PF09262">
    <property type="entry name" value="PEX-1N"/>
    <property type="match status" value="1"/>
</dbReference>
<dbReference type="Gene3D" id="3.10.330.10">
    <property type="match status" value="1"/>
</dbReference>
<comment type="cofactor">
    <cofactor evidence="2">
        <name>Mg(2+)</name>
        <dbReference type="ChEBI" id="CHEBI:18420"/>
    </cofactor>
</comment>
<keyword evidence="24" id="KW-1185">Reference proteome</keyword>
<evidence type="ECO:0000256" key="18">
    <source>
        <dbReference type="ARBA" id="ARBA00039080"/>
    </source>
</evidence>
<dbReference type="GO" id="GO:0005829">
    <property type="term" value="C:cytosol"/>
    <property type="evidence" value="ECO:0007669"/>
    <property type="project" value="TreeGrafter"/>
</dbReference>
<dbReference type="GO" id="GO:0005524">
    <property type="term" value="F:ATP binding"/>
    <property type="evidence" value="ECO:0007669"/>
    <property type="project" value="UniProtKB-KW"/>
</dbReference>
<keyword evidence="6" id="KW-0962">Peroxisome biogenesis</keyword>
<evidence type="ECO:0000256" key="8">
    <source>
        <dbReference type="ARBA" id="ARBA00022695"/>
    </source>
</evidence>
<evidence type="ECO:0000256" key="16">
    <source>
        <dbReference type="ARBA" id="ARBA00034532"/>
    </source>
</evidence>
<evidence type="ECO:0000313" key="23">
    <source>
        <dbReference type="EMBL" id="KAG6388629.1"/>
    </source>
</evidence>
<evidence type="ECO:0000256" key="6">
    <source>
        <dbReference type="ARBA" id="ARBA00022593"/>
    </source>
</evidence>
<dbReference type="EMBL" id="PNBA02000020">
    <property type="protein sequence ID" value="KAG6388629.1"/>
    <property type="molecule type" value="Genomic_DNA"/>
</dbReference>
<evidence type="ECO:0000256" key="21">
    <source>
        <dbReference type="SAM" id="MobiDB-lite"/>
    </source>
</evidence>
<comment type="subcellular location">
    <subcellularLocation>
        <location evidence="3">Membrane</location>
    </subcellularLocation>
</comment>
<evidence type="ECO:0000256" key="7">
    <source>
        <dbReference type="ARBA" id="ARBA00022679"/>
    </source>
</evidence>
<dbReference type="FunFam" id="1.10.8.60:FF:000105">
    <property type="entry name" value="PeRoXisome assembly factor"/>
    <property type="match status" value="1"/>
</dbReference>
<feature type="domain" description="AAA+ ATPase" evidence="22">
    <location>
        <begin position="875"/>
        <end position="1064"/>
    </location>
</feature>
<comment type="similarity">
    <text evidence="4">Belongs to the AAA ATPase family.</text>
</comment>
<reference evidence="23" key="2">
    <citation type="submission" date="2020-08" db="EMBL/GenBank/DDBJ databases">
        <title>Plant Genome Project.</title>
        <authorList>
            <person name="Zhang R.-G."/>
        </authorList>
    </citation>
    <scope>NUCLEOTIDE SEQUENCE</scope>
    <source>
        <strain evidence="23">Huo1</strain>
        <tissue evidence="23">Leaf</tissue>
    </source>
</reference>
<dbReference type="SUPFAM" id="SSF50692">
    <property type="entry name" value="ADC-like"/>
    <property type="match status" value="1"/>
</dbReference>
<dbReference type="GO" id="GO:0016558">
    <property type="term" value="P:protein import into peroxisome matrix"/>
    <property type="evidence" value="ECO:0007669"/>
    <property type="project" value="TreeGrafter"/>
</dbReference>
<keyword evidence="8" id="KW-0548">Nucleotidyltransferase</keyword>
<dbReference type="Pfam" id="PF17862">
    <property type="entry name" value="AAA_lid_3"/>
    <property type="match status" value="1"/>
</dbReference>
<dbReference type="EC" id="2.7.7.64" evidence="18"/>
<dbReference type="Gene3D" id="3.90.550.10">
    <property type="entry name" value="Spore Coat Polysaccharide Biosynthesis Protein SpsA, Chain A"/>
    <property type="match status" value="1"/>
</dbReference>
<evidence type="ECO:0000256" key="5">
    <source>
        <dbReference type="ARBA" id="ARBA00022448"/>
    </source>
</evidence>
<dbReference type="InterPro" id="IPR041569">
    <property type="entry name" value="AAA_lid_3"/>
</dbReference>
<dbReference type="PANTHER" id="PTHR23077">
    <property type="entry name" value="AAA-FAMILY ATPASE"/>
    <property type="match status" value="1"/>
</dbReference>
<dbReference type="InterPro" id="IPR009010">
    <property type="entry name" value="Asp_de-COase-like_dom_sf"/>
</dbReference>
<dbReference type="InterPro" id="IPR003960">
    <property type="entry name" value="ATPase_AAA_CS"/>
</dbReference>
<keyword evidence="13" id="KW-0653">Protein transport</keyword>
<evidence type="ECO:0000256" key="9">
    <source>
        <dbReference type="ARBA" id="ARBA00022737"/>
    </source>
</evidence>
<evidence type="ECO:0000313" key="24">
    <source>
        <dbReference type="Proteomes" id="UP000298416"/>
    </source>
</evidence>
<organism evidence="23">
    <name type="scientific">Salvia splendens</name>
    <name type="common">Scarlet sage</name>
    <dbReference type="NCBI Taxonomy" id="180675"/>
    <lineage>
        <taxon>Eukaryota</taxon>
        <taxon>Viridiplantae</taxon>
        <taxon>Streptophyta</taxon>
        <taxon>Embryophyta</taxon>
        <taxon>Tracheophyta</taxon>
        <taxon>Spermatophyta</taxon>
        <taxon>Magnoliopsida</taxon>
        <taxon>eudicotyledons</taxon>
        <taxon>Gunneridae</taxon>
        <taxon>Pentapetalae</taxon>
        <taxon>asterids</taxon>
        <taxon>lamiids</taxon>
        <taxon>Lamiales</taxon>
        <taxon>Lamiaceae</taxon>
        <taxon>Nepetoideae</taxon>
        <taxon>Mentheae</taxon>
        <taxon>Salviinae</taxon>
        <taxon>Salvia</taxon>
        <taxon>Salvia subgen. Calosphace</taxon>
        <taxon>core Calosphace</taxon>
    </lineage>
</organism>
<feature type="region of interest" description="Disordered" evidence="21">
    <location>
        <begin position="242"/>
        <end position="269"/>
    </location>
</feature>
<reference evidence="23" key="1">
    <citation type="submission" date="2018-01" db="EMBL/GenBank/DDBJ databases">
        <authorList>
            <person name="Mao J.F."/>
        </authorList>
    </citation>
    <scope>NUCLEOTIDE SEQUENCE</scope>
    <source>
        <strain evidence="23">Huo1</strain>
        <tissue evidence="23">Leaf</tissue>
    </source>
</reference>
<dbReference type="GO" id="GO:0005778">
    <property type="term" value="C:peroxisomal membrane"/>
    <property type="evidence" value="ECO:0007669"/>
    <property type="project" value="TreeGrafter"/>
</dbReference>
<dbReference type="InterPro" id="IPR029067">
    <property type="entry name" value="CDC48_domain_2-like_sf"/>
</dbReference>
<dbReference type="InterPro" id="IPR003593">
    <property type="entry name" value="AAA+_ATPase"/>
</dbReference>
<dbReference type="SUPFAM" id="SSF53448">
    <property type="entry name" value="Nucleotide-diphospho-sugar transferases"/>
    <property type="match status" value="1"/>
</dbReference>
<evidence type="ECO:0000256" key="12">
    <source>
        <dbReference type="ARBA" id="ARBA00022840"/>
    </source>
</evidence>
<dbReference type="PROSITE" id="PS00674">
    <property type="entry name" value="AAA"/>
    <property type="match status" value="1"/>
</dbReference>
<evidence type="ECO:0000256" key="20">
    <source>
        <dbReference type="ARBA" id="ARBA00048778"/>
    </source>
</evidence>
<comment type="catalytic activity">
    <reaction evidence="20">
        <text>ATP + H2O = ADP + phosphate + H(+)</text>
        <dbReference type="Rhea" id="RHEA:13065"/>
        <dbReference type="ChEBI" id="CHEBI:15377"/>
        <dbReference type="ChEBI" id="CHEBI:15378"/>
        <dbReference type="ChEBI" id="CHEBI:30616"/>
        <dbReference type="ChEBI" id="CHEBI:43474"/>
        <dbReference type="ChEBI" id="CHEBI:456216"/>
    </reaction>
    <physiologicalReaction direction="left-to-right" evidence="20">
        <dbReference type="Rhea" id="RHEA:13066"/>
    </physiologicalReaction>
</comment>
<dbReference type="FunFam" id="3.90.550.10:FF:000091">
    <property type="entry name" value="UDP-sugar pyrophosphorylase"/>
    <property type="match status" value="1"/>
</dbReference>
<dbReference type="InterPro" id="IPR027417">
    <property type="entry name" value="P-loop_NTPase"/>
</dbReference>
<keyword evidence="11" id="KW-0378">Hydrolase</keyword>
<dbReference type="Gene3D" id="2.160.10.30">
    <property type="match status" value="1"/>
</dbReference>
<dbReference type="InterPro" id="IPR029044">
    <property type="entry name" value="Nucleotide-diphossugar_trans"/>
</dbReference>
<keyword evidence="14" id="KW-0472">Membrane</keyword>
<dbReference type="GO" id="GO:0051748">
    <property type="term" value="F:UTP-monosaccharide-1-phosphate uridylyltransferase activity"/>
    <property type="evidence" value="ECO:0007669"/>
    <property type="project" value="UniProtKB-EC"/>
</dbReference>
<keyword evidence="10" id="KW-0547">Nucleotide-binding</keyword>
<dbReference type="SUPFAM" id="SSF52540">
    <property type="entry name" value="P-loop containing nucleoside triphosphate hydrolases"/>
    <property type="match status" value="2"/>
</dbReference>
<evidence type="ECO:0000256" key="19">
    <source>
        <dbReference type="ARBA" id="ARBA00048259"/>
    </source>
</evidence>
<accession>A0A8X8W6J3</accession>
<dbReference type="SUPFAM" id="SSF54585">
    <property type="entry name" value="Cdc48 domain 2-like"/>
    <property type="match status" value="1"/>
</dbReference>
<evidence type="ECO:0000256" key="2">
    <source>
        <dbReference type="ARBA" id="ARBA00001946"/>
    </source>
</evidence>
<feature type="compositionally biased region" description="Low complexity" evidence="21">
    <location>
        <begin position="251"/>
        <end position="262"/>
    </location>
</feature>
<dbReference type="FunFam" id="3.10.330.10:FF:000006">
    <property type="entry name" value="Peroxisome biogenesis factor 1"/>
    <property type="match status" value="1"/>
</dbReference>
<proteinExistence type="inferred from homology"/>
<evidence type="ECO:0000256" key="15">
    <source>
        <dbReference type="ARBA" id="ARBA00032509"/>
    </source>
</evidence>
<comment type="catalytic activity">
    <reaction evidence="19">
        <text>a monosaccharide 1-phosphate + UTP + H(+) = a UDP-monosaccharide + diphosphate</text>
        <dbReference type="Rhea" id="RHEA:13205"/>
        <dbReference type="ChEBI" id="CHEBI:15378"/>
        <dbReference type="ChEBI" id="CHEBI:33019"/>
        <dbReference type="ChEBI" id="CHEBI:46398"/>
        <dbReference type="ChEBI" id="CHEBI:140358"/>
        <dbReference type="ChEBI" id="CHEBI:140359"/>
        <dbReference type="EC" id="2.7.7.64"/>
    </reaction>
</comment>
<name>A0A8X8W6J3_SALSN</name>
<evidence type="ECO:0000256" key="1">
    <source>
        <dbReference type="ARBA" id="ARBA00001936"/>
    </source>
</evidence>
<dbReference type="Gene3D" id="3.40.50.300">
    <property type="entry name" value="P-loop containing nucleotide triphosphate hydrolases"/>
    <property type="match status" value="2"/>
</dbReference>
<dbReference type="InterPro" id="IPR015342">
    <property type="entry name" value="PEX1-N_C-lobe"/>
</dbReference>
<evidence type="ECO:0000256" key="10">
    <source>
        <dbReference type="ARBA" id="ARBA00022741"/>
    </source>
</evidence>
<dbReference type="Pfam" id="PF00004">
    <property type="entry name" value="AAA"/>
    <property type="match status" value="3"/>
</dbReference>
<dbReference type="InterPro" id="IPR002618">
    <property type="entry name" value="UDPGP_fam"/>
</dbReference>
<dbReference type="Gene3D" id="1.10.8.60">
    <property type="match status" value="2"/>
</dbReference>
<evidence type="ECO:0000256" key="14">
    <source>
        <dbReference type="ARBA" id="ARBA00023136"/>
    </source>
</evidence>
<dbReference type="PANTHER" id="PTHR23077:SF12">
    <property type="entry name" value="PEROXISOMAL ATPASE PEX1"/>
    <property type="match status" value="1"/>
</dbReference>
<sequence>MEFEVRAVGGIESCFVSLPLSLIQTLQTGYLPPILALELRSDDRLWQVAWCGAASNSPSSIEIARHYADCIGLSDRTAVKVRVVSNLPKATLVTVEPLTEDDWEILELNSELAESVILKQVGVVHEQMKFPLWLHGQTVVTFLVMSIFPQNPVVQLVPGTEVAVAPKRRKNPSLQSPDEGHTIAKAQLRIQDSDNKSVYKYEENGVEMDVVLTFGVYVHPETAKKYSFSSCQLVEISPRSLSKNSKKKLQSRSNSNENEANNGIHNDKRNSPQHLIVHLLLCESVSKGHIMLAQSLRLYLGVELHSWVHVKGCITSAKRDIPPFSISPYHFKIFEKNQFMENNSPEVASNREYHKQNDSLDSISSNAELGVSDWSMHDKVVAALSSGLSRDMVEATATKTRERHRKLGHRNGLSDLLRVWCIAQLETFASNSAEDVSSLVIGSKNLLHLKVKYESLPINCKIQTYGKSFPRNRNQAEDAWVDILYMLSLVDESLHDGDYNTYELAFDKGCVSNFSSKSLDMLLEKLQLGDMLFSHVAPSVFPGNVISASSSSLDWMGTAPSDVNHSRLLMTAYLIPKEGIRCLVTGKGAYSQRRPFVHGLATGIWLISLLSPTSGMLFSIYNLPLPGHILICGPAGSGKTLLAKASANYIEGCNDILAHVLTLEKPSTIRQELSSNITEALDHAPSVIILDDLDSLGKQRSFCGTGPIAFIATVQSLTNFPQSLSCSGRFDFHINLPAPAAAERSAILKHEMEKRSLQCSDDLLSDIASKCDGYDAYDLEILVDRSVHAAIGRSLSADLGSKENRKPTLIRDDFQQAVENFLPVAMRDITKPATEGGRSGWEDVGGLNDIRNAIKEMIELPSKYPNIFAQAPLRLRSNVLLYGPPGCGKTHIVGAAAAACSLRFISVKGPELLNKYIGASEQAIMIPGHLDIQRACLCWAWKLSHSPEVRDIFSKAAAAAPCLLFFDEFDSIAPKRGHDNTGVTDRVVNQVSSFIPLNLIFLLLFRLSYQYLRHIICQFLTELDGVEVLTGVFVFAATSRPDLLDAALLRPGRLDRLLFCDFPSHQERLEILKVLSRKLPMDGDVDLEHVAQMTEGFSGADLQALLSDTQLEAVHEVLDNNDVSTTKKMPVISNALLKSIASNAKPSVSEAEKRRLYDIYSQFLDSKRSAAAQSREAKGHWQRVLMSTTCRAKGETHIVASCITRRSPVARVWDASISAKSPESDVMAAAAAAAADALSKLSIDDLASAAPNLHKNLSLLSPDQVELAKMLLDLNQAHLFEHWPEPGVDDDGKRAFFEQVSRLNASYPGGLASYITTAQELLADSKAGKNPYDGFSPSVPSGEILNFGDENFIQFENAGVREARKAAFVLVAGGLGERLGYNGIKVALPLESTTGTCFLQHYIESILALQDASCRLSQGEGPTEIPLAIMTSDDTHSRTTKLLEDNAYFGMKPSQVKMMKQEKVACLDDNDARLAVDPNNKFQIQTKPHGHGDVHSLLYSTGLLKEWHAAGRKWVLFFQDTNGLLFKAVPSALGVSAIKEYHVNSLAVPRKAKEAIGGITKLTHKDGRSMVINVEYNQLDPLLRASGYPDGDVNNETGYSPFPGNINQLIFEIGHYLEELSKTGGSIKEFVNPKYKDSTKTAFKSSTRLECMMQDYPKTLPPSARVGFTVMEAWLAYAPVKNNPEDAAKVPKGNPYHSATSGEMAIYRANSLILREAGVKVDDPVQDVFNGQEVDVWPRIAWSPKWGLTFSDIKSKVNGNCSITGRSTIAIKGQSIFLQDLALDGALVIDAVDNAEVKVGGTVHNAGWTIEKVDYKDTSVPEEVRIRGFKMIKVEQLEKTYNEPGKYSLSP</sequence>
<evidence type="ECO:0000256" key="17">
    <source>
        <dbReference type="ARBA" id="ARBA00038047"/>
    </source>
</evidence>
<dbReference type="InterPro" id="IPR003959">
    <property type="entry name" value="ATPase_AAA_core"/>
</dbReference>
<protein>
    <recommendedName>
        <fullName evidence="16">Peroxisomal ATPase PEX1</fullName>
        <ecNumber evidence="18">2.7.7.64</ecNumber>
    </recommendedName>
    <alternativeName>
        <fullName evidence="15">Peroxin-1</fullName>
    </alternativeName>
</protein>
<comment type="cofactor">
    <cofactor evidence="1">
        <name>Mn(2+)</name>
        <dbReference type="ChEBI" id="CHEBI:29035"/>
    </cofactor>
</comment>
<feature type="domain" description="AAA+ ATPase" evidence="22">
    <location>
        <begin position="625"/>
        <end position="740"/>
    </location>
</feature>
<dbReference type="SMART" id="SM00382">
    <property type="entry name" value="AAA"/>
    <property type="match status" value="2"/>
</dbReference>
<evidence type="ECO:0000256" key="11">
    <source>
        <dbReference type="ARBA" id="ARBA00022801"/>
    </source>
</evidence>
<evidence type="ECO:0000259" key="22">
    <source>
        <dbReference type="SMART" id="SM00382"/>
    </source>
</evidence>
<keyword evidence="12" id="KW-0067">ATP-binding</keyword>
<dbReference type="InterPro" id="IPR050168">
    <property type="entry name" value="AAA_ATPase_domain"/>
</dbReference>
<dbReference type="FunFam" id="2.160.10.30:FF:000001">
    <property type="entry name" value="UDP-sugar pyrophosphorylase"/>
    <property type="match status" value="1"/>
</dbReference>
<dbReference type="CDD" id="cd06424">
    <property type="entry name" value="UGGPase"/>
    <property type="match status" value="1"/>
</dbReference>
<keyword evidence="7" id="KW-0808">Transferase</keyword>